<accession>A0A177AHB7</accession>
<reference evidence="1" key="1">
    <citation type="submission" date="2016-03" db="EMBL/GenBank/DDBJ databases">
        <title>Updated assembly of Pseudogymnoascus destructans, the fungus causing white-nose syndrome of bats.</title>
        <authorList>
            <person name="Palmer J.M."/>
            <person name="Drees K.P."/>
            <person name="Foster J.T."/>
            <person name="Lindner D.L."/>
        </authorList>
    </citation>
    <scope>NUCLEOTIDE SEQUENCE [LARGE SCALE GENOMIC DNA]</scope>
    <source>
        <strain evidence="1">20631-21</strain>
    </source>
</reference>
<proteinExistence type="predicted"/>
<dbReference type="Proteomes" id="UP000077154">
    <property type="component" value="Unassembled WGS sequence"/>
</dbReference>
<dbReference type="RefSeq" id="XP_024326770.1">
    <property type="nucleotide sequence ID" value="XM_024465644.1"/>
</dbReference>
<dbReference type="Pfam" id="PF20174">
    <property type="entry name" value="DUF6540"/>
    <property type="match status" value="1"/>
</dbReference>
<dbReference type="InterPro" id="IPR046670">
    <property type="entry name" value="DUF6540"/>
</dbReference>
<protein>
    <submittedName>
        <fullName evidence="1">Uncharacterized protein</fullName>
    </submittedName>
</protein>
<gene>
    <name evidence="1" type="ORF">VC83_01974</name>
</gene>
<dbReference type="EMBL" id="KV441389">
    <property type="protein sequence ID" value="OAF61495.1"/>
    <property type="molecule type" value="Genomic_DNA"/>
</dbReference>
<dbReference type="OrthoDB" id="4135672at2759"/>
<dbReference type="GeneID" id="36285060"/>
<evidence type="ECO:0000313" key="1">
    <source>
        <dbReference type="EMBL" id="OAF61495.1"/>
    </source>
</evidence>
<sequence length="192" mass="21956">MSNNVYKIKYTISMPDPDMPSPRYHNVIFVQTQADGDGMIHHVTGDITSGMRYDTKPGKRPEVSDTFFAKEFLGTIKATDYPHEMNRVLEAQPPPPKQKHFNIATMKTEQMKPDGSFYKPGEARPPMIKCTEWTVNWIYRKPLTGDRALQSLVNVLSCWITTVDLLYCGLSRHDLHHDQLLISANNPPTCYK</sequence>
<organism evidence="1">
    <name type="scientific">Pseudogymnoascus destructans</name>
    <dbReference type="NCBI Taxonomy" id="655981"/>
    <lineage>
        <taxon>Eukaryota</taxon>
        <taxon>Fungi</taxon>
        <taxon>Dikarya</taxon>
        <taxon>Ascomycota</taxon>
        <taxon>Pezizomycotina</taxon>
        <taxon>Leotiomycetes</taxon>
        <taxon>Thelebolales</taxon>
        <taxon>Thelebolaceae</taxon>
        <taxon>Pseudogymnoascus</taxon>
    </lineage>
</organism>
<dbReference type="VEuPathDB" id="FungiDB:GMDG_07620"/>
<dbReference type="AlphaFoldDB" id="A0A177AHB7"/>
<name>A0A177AHB7_9PEZI</name>